<gene>
    <name evidence="7" type="ORF">KUTeg_015040</name>
</gene>
<proteinExistence type="inferred from homology"/>
<reference evidence="7 8" key="1">
    <citation type="submission" date="2022-12" db="EMBL/GenBank/DDBJ databases">
        <title>Chromosome-level genome of Tegillarca granosa.</title>
        <authorList>
            <person name="Kim J."/>
        </authorList>
    </citation>
    <scope>NUCLEOTIDE SEQUENCE [LARGE SCALE GENOMIC DNA]</scope>
    <source>
        <strain evidence="7">Teg-2019</strain>
        <tissue evidence="7">Adductor muscle</tissue>
    </source>
</reference>
<evidence type="ECO:0000256" key="1">
    <source>
        <dbReference type="ARBA" id="ARBA00001933"/>
    </source>
</evidence>
<keyword evidence="4 6" id="KW-0663">Pyridoxal phosphate</keyword>
<dbReference type="InterPro" id="IPR002129">
    <property type="entry name" value="PyrdxlP-dep_de-COase"/>
</dbReference>
<dbReference type="PANTHER" id="PTHR45677:SF8">
    <property type="entry name" value="CYSTEINE SULFINIC ACID DECARBOXYLASE"/>
    <property type="match status" value="1"/>
</dbReference>
<keyword evidence="8" id="KW-1185">Reference proteome</keyword>
<evidence type="ECO:0000256" key="3">
    <source>
        <dbReference type="ARBA" id="ARBA00022793"/>
    </source>
</evidence>
<keyword evidence="3" id="KW-0210">Decarboxylase</keyword>
<dbReference type="InterPro" id="IPR015421">
    <property type="entry name" value="PyrdxlP-dep_Trfase_major"/>
</dbReference>
<comment type="cofactor">
    <cofactor evidence="1 6">
        <name>pyridoxal 5'-phosphate</name>
        <dbReference type="ChEBI" id="CHEBI:597326"/>
    </cofactor>
</comment>
<dbReference type="Gene3D" id="3.40.640.10">
    <property type="entry name" value="Type I PLP-dependent aspartate aminotransferase-like (Major domain)"/>
    <property type="match status" value="1"/>
</dbReference>
<dbReference type="Gene3D" id="3.90.1150.10">
    <property type="entry name" value="Aspartate Aminotransferase, domain 1"/>
    <property type="match status" value="1"/>
</dbReference>
<evidence type="ECO:0000256" key="6">
    <source>
        <dbReference type="RuleBase" id="RU000382"/>
    </source>
</evidence>
<dbReference type="InterPro" id="IPR015422">
    <property type="entry name" value="PyrdxlP-dep_Trfase_small"/>
</dbReference>
<comment type="similarity">
    <text evidence="2 6">Belongs to the group II decarboxylase family.</text>
</comment>
<dbReference type="Pfam" id="PF00282">
    <property type="entry name" value="Pyridoxal_deC"/>
    <property type="match status" value="1"/>
</dbReference>
<keyword evidence="5 6" id="KW-0456">Lyase</keyword>
<dbReference type="InterPro" id="IPR015424">
    <property type="entry name" value="PyrdxlP-dep_Trfase"/>
</dbReference>
<evidence type="ECO:0000256" key="2">
    <source>
        <dbReference type="ARBA" id="ARBA00009533"/>
    </source>
</evidence>
<accession>A0ABQ9ESK4</accession>
<dbReference type="Proteomes" id="UP001217089">
    <property type="component" value="Unassembled WGS sequence"/>
</dbReference>
<evidence type="ECO:0000256" key="4">
    <source>
        <dbReference type="ARBA" id="ARBA00022898"/>
    </source>
</evidence>
<organism evidence="7 8">
    <name type="scientific">Tegillarca granosa</name>
    <name type="common">Malaysian cockle</name>
    <name type="synonym">Anadara granosa</name>
    <dbReference type="NCBI Taxonomy" id="220873"/>
    <lineage>
        <taxon>Eukaryota</taxon>
        <taxon>Metazoa</taxon>
        <taxon>Spiralia</taxon>
        <taxon>Lophotrochozoa</taxon>
        <taxon>Mollusca</taxon>
        <taxon>Bivalvia</taxon>
        <taxon>Autobranchia</taxon>
        <taxon>Pteriomorphia</taxon>
        <taxon>Arcoida</taxon>
        <taxon>Arcoidea</taxon>
        <taxon>Arcidae</taxon>
        <taxon>Tegillarca</taxon>
    </lineage>
</organism>
<name>A0ABQ9ESK4_TEGGR</name>
<evidence type="ECO:0000313" key="8">
    <source>
        <dbReference type="Proteomes" id="UP001217089"/>
    </source>
</evidence>
<sequence>MENVVRVQTDDIGRMDPNELEKQIIEVKKSGRVPLMVMASAGTTVLGTFDQLDLISDICKKHNVWMHTDVSDSFTGIIRNWDYPPLSNSVAWNFHKWSAVPIQCSAFVVNQKGLMEKCNATSAEYLFQPDKFYDTSYDIGDKTIQCGRRVDVLKLWLMWKARGDKGLGEVVDRSFENAGYLLKKLKTTEGFKLVYPEFQCTNISFWYIPPRLRGKPETPEWWAEIGKVAPKIKERMMMSGSCMIQYQPLSSKGFVNFFRVIVENPALWTC</sequence>
<dbReference type="PANTHER" id="PTHR45677">
    <property type="entry name" value="GLUTAMATE DECARBOXYLASE-RELATED"/>
    <property type="match status" value="1"/>
</dbReference>
<evidence type="ECO:0000256" key="5">
    <source>
        <dbReference type="ARBA" id="ARBA00023239"/>
    </source>
</evidence>
<comment type="caution">
    <text evidence="7">The sequence shown here is derived from an EMBL/GenBank/DDBJ whole genome shotgun (WGS) entry which is preliminary data.</text>
</comment>
<protein>
    <submittedName>
        <fullName evidence="7">Uncharacterized protein</fullName>
    </submittedName>
</protein>
<dbReference type="EMBL" id="JARBDR010000793">
    <property type="protein sequence ID" value="KAJ8306956.1"/>
    <property type="molecule type" value="Genomic_DNA"/>
</dbReference>
<evidence type="ECO:0000313" key="7">
    <source>
        <dbReference type="EMBL" id="KAJ8306956.1"/>
    </source>
</evidence>
<dbReference type="SUPFAM" id="SSF53383">
    <property type="entry name" value="PLP-dependent transferases"/>
    <property type="match status" value="1"/>
</dbReference>